<keyword evidence="3" id="KW-1185">Reference proteome</keyword>
<dbReference type="RefSeq" id="XP_038049702.1">
    <property type="nucleotide sequence ID" value="XM_038193774.1"/>
</dbReference>
<feature type="compositionally biased region" description="Polar residues" evidence="1">
    <location>
        <begin position="677"/>
        <end position="695"/>
    </location>
</feature>
<dbReference type="OMA" id="GEWATIC"/>
<organism evidence="2 3">
    <name type="scientific">Patiria miniata</name>
    <name type="common">Bat star</name>
    <name type="synonym">Asterina miniata</name>
    <dbReference type="NCBI Taxonomy" id="46514"/>
    <lineage>
        <taxon>Eukaryota</taxon>
        <taxon>Metazoa</taxon>
        <taxon>Echinodermata</taxon>
        <taxon>Eleutherozoa</taxon>
        <taxon>Asterozoa</taxon>
        <taxon>Asteroidea</taxon>
        <taxon>Valvatacea</taxon>
        <taxon>Valvatida</taxon>
        <taxon>Asterinidae</taxon>
        <taxon>Patiria</taxon>
    </lineage>
</organism>
<feature type="compositionally biased region" description="Low complexity" evidence="1">
    <location>
        <begin position="366"/>
        <end position="386"/>
    </location>
</feature>
<feature type="region of interest" description="Disordered" evidence="1">
    <location>
        <begin position="308"/>
        <end position="427"/>
    </location>
</feature>
<reference evidence="2" key="1">
    <citation type="submission" date="2022-11" db="UniProtKB">
        <authorList>
            <consortium name="EnsemblMetazoa"/>
        </authorList>
    </citation>
    <scope>IDENTIFICATION</scope>
</reference>
<feature type="region of interest" description="Disordered" evidence="1">
    <location>
        <begin position="60"/>
        <end position="85"/>
    </location>
</feature>
<protein>
    <submittedName>
        <fullName evidence="2">Uncharacterized protein</fullName>
    </submittedName>
</protein>
<feature type="region of interest" description="Disordered" evidence="1">
    <location>
        <begin position="221"/>
        <end position="249"/>
    </location>
</feature>
<name>A0A913ZD42_PATMI</name>
<dbReference type="Proteomes" id="UP000887568">
    <property type="component" value="Unplaced"/>
</dbReference>
<dbReference type="OrthoDB" id="10159327at2759"/>
<evidence type="ECO:0000256" key="1">
    <source>
        <dbReference type="SAM" id="MobiDB-lite"/>
    </source>
</evidence>
<feature type="region of interest" description="Disordered" evidence="1">
    <location>
        <begin position="446"/>
        <end position="498"/>
    </location>
</feature>
<feature type="region of interest" description="Disordered" evidence="1">
    <location>
        <begin position="673"/>
        <end position="695"/>
    </location>
</feature>
<feature type="compositionally biased region" description="Basic and acidic residues" evidence="1">
    <location>
        <begin position="387"/>
        <end position="397"/>
    </location>
</feature>
<evidence type="ECO:0000313" key="2">
    <source>
        <dbReference type="EnsemblMetazoa" id="XP_038049702.1"/>
    </source>
</evidence>
<feature type="compositionally biased region" description="Basic and acidic residues" evidence="1">
    <location>
        <begin position="766"/>
        <end position="775"/>
    </location>
</feature>
<dbReference type="GeneID" id="119723212"/>
<dbReference type="EnsemblMetazoa" id="XM_038193774.1">
    <property type="protein sequence ID" value="XP_038049702.1"/>
    <property type="gene ID" value="LOC119723212"/>
</dbReference>
<feature type="compositionally biased region" description="Basic and acidic residues" evidence="1">
    <location>
        <begin position="446"/>
        <end position="472"/>
    </location>
</feature>
<proteinExistence type="predicted"/>
<dbReference type="AlphaFoldDB" id="A0A913ZD42"/>
<feature type="region of interest" description="Disordered" evidence="1">
    <location>
        <begin position="766"/>
        <end position="810"/>
    </location>
</feature>
<sequence>MENTPSISKVYQRMTAWICRRIPSALSGVSHTKVQVLSSTHCVPPEADFKCPTPEKSCKTWASRIRPNPKPENYPGNEKGGDGKPVDEITRNFSHQARDKHISTDEEHPPTCCPFLPGLRLCRLSRRRRAKVAPFDPPSPPIKANLESAIGGEDTRVHPLTTEVSVFDLEDVEGQESPGLGLPTRQMMEEDFNKWRESKRGEIKLGCEKDEIEGISRESILLPPRPKTSRGLGEKCGQRDQPLLGKGEQSDEKLNVWTINHNEVKQDDVLSLETENTVGNGTDKVLYYWKNLNVEDYEDGEIISTRSGGALATSSDEAVVPGQGEIVTDNDSQYEDSGGSLKSSEEDLYSSRPKTSRGHRRENGRGDSSSGRGGNRSATEVTTTATKVEDKVEDRQTISDNCIPQKTQFMESGMRSKESLSLEEPQGSGEVLNIWRNLDDIDLKDEERRQADESSEDHRYDRREKEQMDSRPNEVVPSSEKNSEVKNPKSSNESVDAAGVTMTSEEECQYERQQRQQWQLAAIGEWATICQDYDEDDYLVECYLRMDEFQKEQAIMKEWKSIVERYHSLGVIQDLQNIQTLCKCTINQSERALRQFARICRGPVPLSKSGQTKTEAIASLSRLVQQQTRMISEDVSNIFSESYQIFEELDLLRERQDRVEEFLENDLRRRDAEAALSRSSSRGSTITPRQVSSRLQQREIDQDLADTYMEKCRVRSTDLFNVMPTIYEDKAFHLEEIQEEEESDFPGYEEMNDNFPDYKVDVLENETANDREEVFLMKSAGSEDEKDGDVEQNQQDEQDVGEDEEPRNVN</sequence>
<evidence type="ECO:0000313" key="3">
    <source>
        <dbReference type="Proteomes" id="UP000887568"/>
    </source>
</evidence>
<feature type="compositionally biased region" description="Acidic residues" evidence="1">
    <location>
        <begin position="782"/>
        <end position="810"/>
    </location>
</feature>
<accession>A0A913ZD42</accession>
<feature type="compositionally biased region" description="Polar residues" evidence="1">
    <location>
        <begin position="398"/>
        <end position="410"/>
    </location>
</feature>